<dbReference type="AlphaFoldDB" id="A0A7S1TRC9"/>
<dbReference type="Pfam" id="PF00403">
    <property type="entry name" value="HMA"/>
    <property type="match status" value="1"/>
</dbReference>
<dbReference type="InterPro" id="IPR008250">
    <property type="entry name" value="ATPase_P-typ_transduc_dom_A_sf"/>
</dbReference>
<dbReference type="InterPro" id="IPR023214">
    <property type="entry name" value="HAD_sf"/>
</dbReference>
<evidence type="ECO:0000256" key="9">
    <source>
        <dbReference type="ARBA" id="ARBA00022989"/>
    </source>
</evidence>
<dbReference type="Pfam" id="PF00122">
    <property type="entry name" value="E1-E2_ATPase"/>
    <property type="match status" value="1"/>
</dbReference>
<dbReference type="SFLD" id="SFLDS00003">
    <property type="entry name" value="Haloacid_Dehalogenase"/>
    <property type="match status" value="1"/>
</dbReference>
<dbReference type="InterPro" id="IPR006121">
    <property type="entry name" value="HMA_dom"/>
</dbReference>
<dbReference type="InterPro" id="IPR017969">
    <property type="entry name" value="Heavy-metal-associated_CS"/>
</dbReference>
<dbReference type="SUPFAM" id="SSF56784">
    <property type="entry name" value="HAD-like"/>
    <property type="match status" value="1"/>
</dbReference>
<gene>
    <name evidence="13" type="ORF">PPAR1163_LOCUS2902</name>
</gene>
<evidence type="ECO:0000256" key="11">
    <source>
        <dbReference type="RuleBase" id="RU362081"/>
    </source>
</evidence>
<evidence type="ECO:0000256" key="2">
    <source>
        <dbReference type="ARBA" id="ARBA00006024"/>
    </source>
</evidence>
<evidence type="ECO:0000256" key="3">
    <source>
        <dbReference type="ARBA" id="ARBA00022475"/>
    </source>
</evidence>
<comment type="similarity">
    <text evidence="2 11">Belongs to the cation transport ATPase (P-type) (TC 3.A.3) family. Type IB subfamily.</text>
</comment>
<accession>A0A7S1TRC9</accession>
<dbReference type="InterPro" id="IPR044492">
    <property type="entry name" value="P_typ_ATPase_HD_dom"/>
</dbReference>
<organism evidence="13">
    <name type="scientific">Phaeomonas parva</name>
    <dbReference type="NCBI Taxonomy" id="124430"/>
    <lineage>
        <taxon>Eukaryota</taxon>
        <taxon>Sar</taxon>
        <taxon>Stramenopiles</taxon>
        <taxon>Ochrophyta</taxon>
        <taxon>Pinguiophyceae</taxon>
        <taxon>Pinguiochrysidales</taxon>
        <taxon>Pinguiochrysidaceae</taxon>
        <taxon>Phaeomonas</taxon>
    </lineage>
</organism>
<dbReference type="SUPFAM" id="SSF55008">
    <property type="entry name" value="HMA, heavy metal-associated domain"/>
    <property type="match status" value="3"/>
</dbReference>
<dbReference type="Gene3D" id="3.30.70.100">
    <property type="match status" value="3"/>
</dbReference>
<evidence type="ECO:0000256" key="1">
    <source>
        <dbReference type="ARBA" id="ARBA00004651"/>
    </source>
</evidence>
<dbReference type="SFLD" id="SFLDG00002">
    <property type="entry name" value="C1.7:_P-type_atpase_like"/>
    <property type="match status" value="1"/>
</dbReference>
<dbReference type="GO" id="GO:0005886">
    <property type="term" value="C:plasma membrane"/>
    <property type="evidence" value="ECO:0007669"/>
    <property type="project" value="UniProtKB-SubCell"/>
</dbReference>
<evidence type="ECO:0000256" key="6">
    <source>
        <dbReference type="ARBA" id="ARBA00022741"/>
    </source>
</evidence>
<feature type="domain" description="HMA" evidence="12">
    <location>
        <begin position="8"/>
        <end position="72"/>
    </location>
</feature>
<dbReference type="SUPFAM" id="SSF81653">
    <property type="entry name" value="Calcium ATPase, transduction domain A"/>
    <property type="match status" value="1"/>
</dbReference>
<name>A0A7S1TRC9_9STRA</name>
<evidence type="ECO:0000256" key="4">
    <source>
        <dbReference type="ARBA" id="ARBA00022692"/>
    </source>
</evidence>
<dbReference type="Gene3D" id="2.70.150.10">
    <property type="entry name" value="Calcium-transporting ATPase, cytoplasmic transduction domain A"/>
    <property type="match status" value="1"/>
</dbReference>
<feature type="transmembrane region" description="Helical" evidence="11">
    <location>
        <begin position="318"/>
        <end position="337"/>
    </location>
</feature>
<dbReference type="Gene3D" id="3.40.50.1000">
    <property type="entry name" value="HAD superfamily/HAD-like"/>
    <property type="match status" value="1"/>
</dbReference>
<feature type="transmembrane region" description="Helical" evidence="11">
    <location>
        <begin position="349"/>
        <end position="374"/>
    </location>
</feature>
<evidence type="ECO:0000256" key="10">
    <source>
        <dbReference type="ARBA" id="ARBA00023136"/>
    </source>
</evidence>
<dbReference type="GO" id="GO:0005507">
    <property type="term" value="F:copper ion binding"/>
    <property type="evidence" value="ECO:0007669"/>
    <property type="project" value="TreeGrafter"/>
</dbReference>
<reference evidence="13" key="1">
    <citation type="submission" date="2021-01" db="EMBL/GenBank/DDBJ databases">
        <authorList>
            <person name="Corre E."/>
            <person name="Pelletier E."/>
            <person name="Niang G."/>
            <person name="Scheremetjew M."/>
            <person name="Finn R."/>
            <person name="Kale V."/>
            <person name="Holt S."/>
            <person name="Cochrane G."/>
            <person name="Meng A."/>
            <person name="Brown T."/>
            <person name="Cohen L."/>
        </authorList>
    </citation>
    <scope>NUCLEOTIDE SEQUENCE</scope>
    <source>
        <strain evidence="13">CCMP2877</strain>
    </source>
</reference>
<dbReference type="InterPro" id="IPR001757">
    <property type="entry name" value="P_typ_ATPase"/>
</dbReference>
<evidence type="ECO:0000259" key="12">
    <source>
        <dbReference type="PROSITE" id="PS50846"/>
    </source>
</evidence>
<dbReference type="CDD" id="cd00371">
    <property type="entry name" value="HMA"/>
    <property type="match status" value="2"/>
</dbReference>
<dbReference type="PROSITE" id="PS00154">
    <property type="entry name" value="ATPASE_E1_E2"/>
    <property type="match status" value="1"/>
</dbReference>
<dbReference type="EMBL" id="HBGJ01004815">
    <property type="protein sequence ID" value="CAD9244554.1"/>
    <property type="molecule type" value="Transcribed_RNA"/>
</dbReference>
<dbReference type="NCBIfam" id="TIGR01494">
    <property type="entry name" value="ATPase_P-type"/>
    <property type="match status" value="2"/>
</dbReference>
<feature type="transmembrane region" description="Helical" evidence="11">
    <location>
        <begin position="928"/>
        <end position="950"/>
    </location>
</feature>
<evidence type="ECO:0000313" key="13">
    <source>
        <dbReference type="EMBL" id="CAD9244554.1"/>
    </source>
</evidence>
<dbReference type="GO" id="GO:0016887">
    <property type="term" value="F:ATP hydrolysis activity"/>
    <property type="evidence" value="ECO:0007669"/>
    <property type="project" value="InterPro"/>
</dbReference>
<dbReference type="PROSITE" id="PS01047">
    <property type="entry name" value="HMA_1"/>
    <property type="match status" value="1"/>
</dbReference>
<feature type="domain" description="HMA" evidence="12">
    <location>
        <begin position="185"/>
        <end position="254"/>
    </location>
</feature>
<dbReference type="InterPro" id="IPR023299">
    <property type="entry name" value="ATPase_P-typ_cyto_dom_N"/>
</dbReference>
<sequence length="1070" mass="112973">MALLASMPDVVLEVDGMMCMKNCGSTVEGALRRVPGVVEARVVYELKLACIWGTTDAAALMDAVDMMGFDARAVSAAALQIQPSVTLTVPEMMCMKNCGTTITNALMRVDKVIEVQIDLGPKRVDVFGAVYPEECIDALDMVGFDAVVGAAAAPAAGTANPVRRPSEEDLSLELEQLTGGDPARETVTIEVSGMSCAACSGKVERALSALPSVEKATVSLALNRAVCVVEEGVSRDSAVLDTVEAVKDLGYGAEIVVAGANSDFSDKVSKEEIAQWRTQLAVAMACLLPLMGIHMGFFHPSSLDRPLHIFNLTFQKHMVVLFLLATPVQFGVGWRYYRNAYAMLRSGGGMGMDLLVVVGTTAIYLYSTCMLLYAGCTKDEVPPHHVFFEASAMLITFITLGKFLEAMARGHTTNAITSLLKLQPQTAWRLPNEDSDDPEEVPIADLKSGDLLRVEPGARIPCDGEVKDGESYVDESAITGEPMPQRKKPGDTVYGCTVNQHGTLRVVASEVGSKSLMSQIVRLVSEAQMSKAPVQAFADRAAGVFVPVVLTIALITFLTWLILAYTGAIPAEWMADDHDDPFLFALLFGISVVVIACPCTLGLATPTAVMVGTGVSARNGVLIKGGDALERMSALGAIVLDKTGTLTTGKPVVSEFHSTPELLHPEGSPHLHPNAVLAARHELLKAAAAVEWPSEHPIAHAIRAGALAQQLDITGAADGAVLVPGSFRAEVGMGVVGVRTWDGAALCAGKEELMERSGLMVPEAVKAKADNLRTRGMTAVLVGQEMVGVLGVLGISDTVKDDAPRTIAALQRAGVAVYMCTGDNGSVARDVAERLGIDVANVHADCLPGDKQATIRELQDKHGIVAMVGDGINDAPSLAQADIGIAIGAGTAVAVDAADVILIRSRLTDIVMALHLSRTVFKRIQLNFVLAVFYNFIGVPIACGVFFPWTHMRLPAAFAGLSMSMSSVAVVCSSLLLHLYRPPLVHVDGSIEVGAASRYLLCAGDIDRPDAGIVGLLTKADGPGPKGLGAVLFDKMRNGGALSEGYEKLPVAEDSANDDFDEELGVELVP</sequence>
<keyword evidence="9 11" id="KW-1133">Transmembrane helix</keyword>
<dbReference type="GO" id="GO:0043682">
    <property type="term" value="F:P-type divalent copper transporter activity"/>
    <property type="evidence" value="ECO:0007669"/>
    <property type="project" value="TreeGrafter"/>
</dbReference>
<dbReference type="InterPro" id="IPR059000">
    <property type="entry name" value="ATPase_P-type_domA"/>
</dbReference>
<dbReference type="InterPro" id="IPR023298">
    <property type="entry name" value="ATPase_P-typ_TM_dom_sf"/>
</dbReference>
<feature type="transmembrane region" description="Helical" evidence="11">
    <location>
        <begin position="582"/>
        <end position="604"/>
    </location>
</feature>
<evidence type="ECO:0000256" key="8">
    <source>
        <dbReference type="ARBA" id="ARBA00022967"/>
    </source>
</evidence>
<keyword evidence="4 11" id="KW-0812">Transmembrane</keyword>
<keyword evidence="7 11" id="KW-0067">ATP-binding</keyword>
<keyword evidence="8" id="KW-1278">Translocase</keyword>
<keyword evidence="3" id="KW-1003">Cell membrane</keyword>
<evidence type="ECO:0000256" key="5">
    <source>
        <dbReference type="ARBA" id="ARBA00022723"/>
    </source>
</evidence>
<dbReference type="SUPFAM" id="SSF81660">
    <property type="entry name" value="Metal cation-transporting ATPase, ATP-binding domain N"/>
    <property type="match status" value="1"/>
</dbReference>
<feature type="transmembrane region" description="Helical" evidence="11">
    <location>
        <begin position="541"/>
        <end position="562"/>
    </location>
</feature>
<dbReference type="PANTHER" id="PTHR43520">
    <property type="entry name" value="ATP7, ISOFORM B"/>
    <property type="match status" value="1"/>
</dbReference>
<proteinExistence type="inferred from homology"/>
<dbReference type="SUPFAM" id="SSF81665">
    <property type="entry name" value="Calcium ATPase, transmembrane domain M"/>
    <property type="match status" value="1"/>
</dbReference>
<dbReference type="PRINTS" id="PR00943">
    <property type="entry name" value="CUATPASE"/>
</dbReference>
<dbReference type="FunFam" id="2.70.150.10:FF:000020">
    <property type="entry name" value="Copper-exporting P-type ATPase A"/>
    <property type="match status" value="1"/>
</dbReference>
<dbReference type="PROSITE" id="PS50846">
    <property type="entry name" value="HMA_2"/>
    <property type="match status" value="2"/>
</dbReference>
<feature type="transmembrane region" description="Helical" evidence="11">
    <location>
        <begin position="280"/>
        <end position="298"/>
    </location>
</feature>
<dbReference type="InterPro" id="IPR036163">
    <property type="entry name" value="HMA_dom_sf"/>
</dbReference>
<dbReference type="InterPro" id="IPR018303">
    <property type="entry name" value="ATPase_P-typ_P_site"/>
</dbReference>
<dbReference type="PANTHER" id="PTHR43520:SF8">
    <property type="entry name" value="P-TYPE CU(+) TRANSPORTER"/>
    <property type="match status" value="1"/>
</dbReference>
<dbReference type="InterPro" id="IPR036412">
    <property type="entry name" value="HAD-like_sf"/>
</dbReference>
<keyword evidence="5 11" id="KW-0479">Metal-binding</keyword>
<dbReference type="SFLD" id="SFLDF00027">
    <property type="entry name" value="p-type_atpase"/>
    <property type="match status" value="1"/>
</dbReference>
<protein>
    <recommendedName>
        <fullName evidence="12">HMA domain-containing protein</fullName>
    </recommendedName>
</protein>
<dbReference type="GO" id="GO:0005524">
    <property type="term" value="F:ATP binding"/>
    <property type="evidence" value="ECO:0007669"/>
    <property type="project" value="UniProtKB-UniRule"/>
</dbReference>
<feature type="transmembrane region" description="Helical" evidence="11">
    <location>
        <begin position="956"/>
        <end position="977"/>
    </location>
</feature>
<dbReference type="Gene3D" id="3.40.1110.10">
    <property type="entry name" value="Calcium-transporting ATPase, cytoplasmic domain N"/>
    <property type="match status" value="1"/>
</dbReference>
<keyword evidence="10 11" id="KW-0472">Membrane</keyword>
<dbReference type="GO" id="GO:0055070">
    <property type="term" value="P:copper ion homeostasis"/>
    <property type="evidence" value="ECO:0007669"/>
    <property type="project" value="TreeGrafter"/>
</dbReference>
<dbReference type="CDD" id="cd02094">
    <property type="entry name" value="P-type_ATPase_Cu-like"/>
    <property type="match status" value="1"/>
</dbReference>
<keyword evidence="6 11" id="KW-0547">Nucleotide-binding</keyword>
<dbReference type="Pfam" id="PF00702">
    <property type="entry name" value="Hydrolase"/>
    <property type="match status" value="1"/>
</dbReference>
<dbReference type="PRINTS" id="PR00119">
    <property type="entry name" value="CATATPASE"/>
</dbReference>
<feature type="transmembrane region" description="Helical" evidence="11">
    <location>
        <begin position="386"/>
        <end position="404"/>
    </location>
</feature>
<evidence type="ECO:0000256" key="7">
    <source>
        <dbReference type="ARBA" id="ARBA00022840"/>
    </source>
</evidence>
<dbReference type="InterPro" id="IPR027256">
    <property type="entry name" value="P-typ_ATPase_IB"/>
</dbReference>
<dbReference type="NCBIfam" id="TIGR01525">
    <property type="entry name" value="ATPase-IB_hvy"/>
    <property type="match status" value="1"/>
</dbReference>
<comment type="subcellular location">
    <subcellularLocation>
        <location evidence="1">Cell membrane</location>
        <topology evidence="1">Multi-pass membrane protein</topology>
    </subcellularLocation>
    <subcellularLocation>
        <location evidence="11">Membrane</location>
    </subcellularLocation>
</comment>